<comment type="caution">
    <text evidence="1">The sequence shown here is derived from an EMBL/GenBank/DDBJ whole genome shotgun (WGS) entry which is preliminary data.</text>
</comment>
<dbReference type="RefSeq" id="WP_277278973.1">
    <property type="nucleotide sequence ID" value="NZ_JAROCY010000013.1"/>
</dbReference>
<dbReference type="PANTHER" id="PTHR40278:SF1">
    <property type="entry name" value="DNA UTILIZATION PROTEIN HOFN"/>
    <property type="match status" value="1"/>
</dbReference>
<evidence type="ECO:0000313" key="1">
    <source>
        <dbReference type="EMBL" id="MDF8334369.1"/>
    </source>
</evidence>
<dbReference type="Proteomes" id="UP001222770">
    <property type="component" value="Unassembled WGS sequence"/>
</dbReference>
<sequence>MNLTELLNSDMTTLARHARAGFDWWIGELRAMLPERLVRGSALRSWHRYERGAVLVANDGSADTVVLPQELCLVRTLSLPRMGHADLAALVALDMDRIMPVAPDSIVTGISVVGAAGEGDLQTVRVGAMARRDAVALAAALGEAGIAPRHVGPLDPDGAALAFDLAPAMRAAGLLPPLSQARRFWWSAVAVLVLVNLGTAILQDRQQVQHVQDLVDAQAPAINAVRRIEDRLQDNARRITALDNRRRERQPLRLLAAVDAALPANAWVQRLEWDGQRLRLSGFAADDVNVVAAFKQSGRFVTVRSNRAEAMGQERTGRPFDLTAALPGGPR</sequence>
<reference evidence="1 2" key="1">
    <citation type="submission" date="2023-03" db="EMBL/GenBank/DDBJ databases">
        <title>Novosphingobium cyanobacteriorum sp. nov., isolated from a eutrophic reservoir during the Microcystis bloom period.</title>
        <authorList>
            <person name="Kang M."/>
            <person name="Le V."/>
            <person name="Ko S.-R."/>
            <person name="Lee S.-A."/>
            <person name="Ahn C.-Y."/>
        </authorList>
    </citation>
    <scope>NUCLEOTIDE SEQUENCE [LARGE SCALE GENOMIC DNA]</scope>
    <source>
        <strain evidence="1 2">HBC54</strain>
    </source>
</reference>
<dbReference type="PANTHER" id="PTHR40278">
    <property type="entry name" value="DNA UTILIZATION PROTEIN HOFN"/>
    <property type="match status" value="1"/>
</dbReference>
<organism evidence="1 2">
    <name type="scientific">Novosphingobium cyanobacteriorum</name>
    <dbReference type="NCBI Taxonomy" id="3024215"/>
    <lineage>
        <taxon>Bacteria</taxon>
        <taxon>Pseudomonadati</taxon>
        <taxon>Pseudomonadota</taxon>
        <taxon>Alphaproteobacteria</taxon>
        <taxon>Sphingomonadales</taxon>
        <taxon>Sphingomonadaceae</taxon>
        <taxon>Novosphingobium</taxon>
    </lineage>
</organism>
<keyword evidence="2" id="KW-1185">Reference proteome</keyword>
<evidence type="ECO:0000313" key="2">
    <source>
        <dbReference type="Proteomes" id="UP001222770"/>
    </source>
</evidence>
<accession>A0ABT6CLH6</accession>
<dbReference type="EMBL" id="JAROCY010000013">
    <property type="protein sequence ID" value="MDF8334369.1"/>
    <property type="molecule type" value="Genomic_DNA"/>
</dbReference>
<dbReference type="InterPro" id="IPR052534">
    <property type="entry name" value="Extracell_DNA_Util/SecSys_Comp"/>
</dbReference>
<gene>
    <name evidence="1" type="ORF">POM99_14255</name>
</gene>
<proteinExistence type="predicted"/>
<protein>
    <submittedName>
        <fullName evidence="1">PilN domain-containing protein</fullName>
    </submittedName>
</protein>
<name>A0ABT6CLH6_9SPHN</name>